<name>A0A0E9S2R8_ANGAN</name>
<evidence type="ECO:0000313" key="1">
    <source>
        <dbReference type="EMBL" id="JAH34955.1"/>
    </source>
</evidence>
<reference evidence="1" key="2">
    <citation type="journal article" date="2015" name="Fish Shellfish Immunol.">
        <title>Early steps in the European eel (Anguilla anguilla)-Vibrio vulnificus interaction in the gills: Role of the RtxA13 toxin.</title>
        <authorList>
            <person name="Callol A."/>
            <person name="Pajuelo D."/>
            <person name="Ebbesson L."/>
            <person name="Teles M."/>
            <person name="MacKenzie S."/>
            <person name="Amaro C."/>
        </authorList>
    </citation>
    <scope>NUCLEOTIDE SEQUENCE</scope>
</reference>
<dbReference type="AlphaFoldDB" id="A0A0E9S2R8"/>
<reference evidence="1" key="1">
    <citation type="submission" date="2014-11" db="EMBL/GenBank/DDBJ databases">
        <authorList>
            <person name="Amaro Gonzalez C."/>
        </authorList>
    </citation>
    <scope>NUCLEOTIDE SEQUENCE</scope>
</reference>
<sequence length="37" mass="4115">MLLIQNCMCIVSCVIMCSSHDLLTVFSKVVEEILDAL</sequence>
<accession>A0A0E9S2R8</accession>
<organism evidence="1">
    <name type="scientific">Anguilla anguilla</name>
    <name type="common">European freshwater eel</name>
    <name type="synonym">Muraena anguilla</name>
    <dbReference type="NCBI Taxonomy" id="7936"/>
    <lineage>
        <taxon>Eukaryota</taxon>
        <taxon>Metazoa</taxon>
        <taxon>Chordata</taxon>
        <taxon>Craniata</taxon>
        <taxon>Vertebrata</taxon>
        <taxon>Euteleostomi</taxon>
        <taxon>Actinopterygii</taxon>
        <taxon>Neopterygii</taxon>
        <taxon>Teleostei</taxon>
        <taxon>Anguilliformes</taxon>
        <taxon>Anguillidae</taxon>
        <taxon>Anguilla</taxon>
    </lineage>
</organism>
<proteinExistence type="predicted"/>
<protein>
    <submittedName>
        <fullName evidence="1">Uncharacterized protein</fullName>
    </submittedName>
</protein>
<dbReference type="EMBL" id="GBXM01073622">
    <property type="protein sequence ID" value="JAH34955.1"/>
    <property type="molecule type" value="Transcribed_RNA"/>
</dbReference>